<evidence type="ECO:0000256" key="3">
    <source>
        <dbReference type="ARBA" id="ARBA00022448"/>
    </source>
</evidence>
<dbReference type="InterPro" id="IPR050820">
    <property type="entry name" value="MFS_Sugar_Transporter"/>
</dbReference>
<dbReference type="Gene3D" id="1.20.1250.20">
    <property type="entry name" value="MFS general substrate transporter like domains"/>
    <property type="match status" value="2"/>
</dbReference>
<evidence type="ECO:0000313" key="13">
    <source>
        <dbReference type="Proteomes" id="UP000054742"/>
    </source>
</evidence>
<evidence type="ECO:0000256" key="9">
    <source>
        <dbReference type="RuleBase" id="RU003346"/>
    </source>
</evidence>
<organism evidence="12 13">
    <name type="scientific">Legionella brunensis</name>
    <dbReference type="NCBI Taxonomy" id="29422"/>
    <lineage>
        <taxon>Bacteria</taxon>
        <taxon>Pseudomonadati</taxon>
        <taxon>Pseudomonadota</taxon>
        <taxon>Gammaproteobacteria</taxon>
        <taxon>Legionellales</taxon>
        <taxon>Legionellaceae</taxon>
        <taxon>Legionella</taxon>
    </lineage>
</organism>
<dbReference type="NCBIfam" id="TIGR00879">
    <property type="entry name" value="SP"/>
    <property type="match status" value="1"/>
</dbReference>
<dbReference type="PATRIC" id="fig|29422.6.peg.916"/>
<dbReference type="InterPro" id="IPR036259">
    <property type="entry name" value="MFS_trans_sf"/>
</dbReference>
<dbReference type="STRING" id="29422.Lbru_0873"/>
<evidence type="ECO:0000256" key="6">
    <source>
        <dbReference type="ARBA" id="ARBA00022692"/>
    </source>
</evidence>
<dbReference type="PRINTS" id="PR00171">
    <property type="entry name" value="SUGRTRNSPORT"/>
</dbReference>
<dbReference type="InterPro" id="IPR020846">
    <property type="entry name" value="MFS_dom"/>
</dbReference>
<dbReference type="InterPro" id="IPR005828">
    <property type="entry name" value="MFS_sugar_transport-like"/>
</dbReference>
<dbReference type="GO" id="GO:0022857">
    <property type="term" value="F:transmembrane transporter activity"/>
    <property type="evidence" value="ECO:0007669"/>
    <property type="project" value="InterPro"/>
</dbReference>
<keyword evidence="4" id="KW-1003">Cell membrane</keyword>
<keyword evidence="6 10" id="KW-0812">Transmembrane</keyword>
<dbReference type="PANTHER" id="PTHR48023">
    <property type="entry name" value="D-XYLOSE-PROTON SYMPORTER-LIKE 2"/>
    <property type="match status" value="1"/>
</dbReference>
<dbReference type="GO" id="GO:1904659">
    <property type="term" value="P:D-glucose transmembrane transport"/>
    <property type="evidence" value="ECO:0007669"/>
    <property type="project" value="TreeGrafter"/>
</dbReference>
<sequence length="452" mass="49013">MKDKTSAIGRLSGIFAVAVFSGVLVGYGTAVIAGALPLIQEQLRLDSWHQGFLVAVVLIGGFVGSLLCGPIIDLSGHKRTLMSVAIIFAIGSLGSAYATDFWSLFAARFLAGIAVGMSTVVGPMYVAETSPQHFRGFLVGSVQLAITFGILLAYLGNYYFAPTHNWSLMFAVGALPALVLFIIACVQLESPRWLLLKNRMEEAKAVFMKLHDTEMIAEAISVKPEKPAQFKALLAPLILPTMLFASGLFFFQNLSGIDAILYYAPTIFQQSGFTGLQGGLQVAIILGIINIFATLLSMWLLDHLGRRPILLYGLLFMAVSLAGFSYFQYYVAVYPVMKWLSAFMLLIFIASFALSMGPIPYVLMSELFPMQLRASGMAIASATAWGINAVVTFAYPLLVESMGLSRLFLGFSFICAIAWIISLAFCPETKNQSLESIEARLHAGVGIRRLGG</sequence>
<keyword evidence="5" id="KW-0762">Sugar transport</keyword>
<keyword evidence="3 9" id="KW-0813">Transport</keyword>
<evidence type="ECO:0000256" key="5">
    <source>
        <dbReference type="ARBA" id="ARBA00022597"/>
    </source>
</evidence>
<feature type="transmembrane region" description="Helical" evidence="10">
    <location>
        <begin position="166"/>
        <end position="188"/>
    </location>
</feature>
<comment type="similarity">
    <text evidence="2 9">Belongs to the major facilitator superfamily. Sugar transporter (TC 2.A.1.1) family.</text>
</comment>
<dbReference type="InterPro" id="IPR003663">
    <property type="entry name" value="Sugar/inositol_transpt"/>
</dbReference>
<feature type="transmembrane region" description="Helical" evidence="10">
    <location>
        <begin position="48"/>
        <end position="68"/>
    </location>
</feature>
<accession>A0A0W0SQF4</accession>
<feature type="transmembrane region" description="Helical" evidence="10">
    <location>
        <begin position="280"/>
        <end position="302"/>
    </location>
</feature>
<name>A0A0W0SQF4_9GAMM</name>
<dbReference type="PANTHER" id="PTHR48023:SF4">
    <property type="entry name" value="D-XYLOSE-PROTON SYMPORTER-LIKE 2"/>
    <property type="match status" value="1"/>
</dbReference>
<feature type="transmembrane region" description="Helical" evidence="10">
    <location>
        <begin position="232"/>
        <end position="251"/>
    </location>
</feature>
<dbReference type="RefSeq" id="WP_058440972.1">
    <property type="nucleotide sequence ID" value="NZ_CAAAHU010000029.1"/>
</dbReference>
<evidence type="ECO:0000259" key="11">
    <source>
        <dbReference type="PROSITE" id="PS50850"/>
    </source>
</evidence>
<dbReference type="PROSITE" id="PS50850">
    <property type="entry name" value="MFS"/>
    <property type="match status" value="1"/>
</dbReference>
<feature type="transmembrane region" description="Helical" evidence="10">
    <location>
        <begin position="339"/>
        <end position="363"/>
    </location>
</feature>
<dbReference type="GO" id="GO:0005886">
    <property type="term" value="C:plasma membrane"/>
    <property type="evidence" value="ECO:0007669"/>
    <property type="project" value="UniProtKB-SubCell"/>
</dbReference>
<dbReference type="FunFam" id="1.20.1250.20:FF:000218">
    <property type="entry name" value="facilitated trehalose transporter Tret1"/>
    <property type="match status" value="1"/>
</dbReference>
<dbReference type="PROSITE" id="PS00217">
    <property type="entry name" value="SUGAR_TRANSPORT_2"/>
    <property type="match status" value="1"/>
</dbReference>
<evidence type="ECO:0000313" key="12">
    <source>
        <dbReference type="EMBL" id="KTC85508.1"/>
    </source>
</evidence>
<gene>
    <name evidence="12" type="primary">ywtG_3</name>
    <name evidence="12" type="ORF">Lbru_0873</name>
</gene>
<evidence type="ECO:0000256" key="2">
    <source>
        <dbReference type="ARBA" id="ARBA00010992"/>
    </source>
</evidence>
<dbReference type="Proteomes" id="UP000054742">
    <property type="component" value="Unassembled WGS sequence"/>
</dbReference>
<dbReference type="OrthoDB" id="3252866at2"/>
<proteinExistence type="inferred from homology"/>
<evidence type="ECO:0000256" key="8">
    <source>
        <dbReference type="ARBA" id="ARBA00023136"/>
    </source>
</evidence>
<evidence type="ECO:0000256" key="10">
    <source>
        <dbReference type="SAM" id="Phobius"/>
    </source>
</evidence>
<feature type="transmembrane region" description="Helical" evidence="10">
    <location>
        <begin position="375"/>
        <end position="395"/>
    </location>
</feature>
<feature type="transmembrane region" description="Helical" evidence="10">
    <location>
        <begin position="105"/>
        <end position="126"/>
    </location>
</feature>
<comment type="caution">
    <text evidence="12">The sequence shown here is derived from an EMBL/GenBank/DDBJ whole genome shotgun (WGS) entry which is preliminary data.</text>
</comment>
<keyword evidence="8 10" id="KW-0472">Membrane</keyword>
<feature type="transmembrane region" description="Helical" evidence="10">
    <location>
        <begin position="80"/>
        <end position="99"/>
    </location>
</feature>
<evidence type="ECO:0000256" key="7">
    <source>
        <dbReference type="ARBA" id="ARBA00022989"/>
    </source>
</evidence>
<dbReference type="PROSITE" id="PS00216">
    <property type="entry name" value="SUGAR_TRANSPORT_1"/>
    <property type="match status" value="1"/>
</dbReference>
<keyword evidence="7 10" id="KW-1133">Transmembrane helix</keyword>
<protein>
    <submittedName>
        <fullName evidence="12">D-xylose proton symporter</fullName>
    </submittedName>
</protein>
<evidence type="ECO:0000256" key="4">
    <source>
        <dbReference type="ARBA" id="ARBA00022475"/>
    </source>
</evidence>
<dbReference type="Pfam" id="PF00083">
    <property type="entry name" value="Sugar_tr"/>
    <property type="match status" value="1"/>
</dbReference>
<comment type="subcellular location">
    <subcellularLocation>
        <location evidence="1">Cell membrane</location>
        <topology evidence="1">Multi-pass membrane protein</topology>
    </subcellularLocation>
</comment>
<dbReference type="SUPFAM" id="SSF103473">
    <property type="entry name" value="MFS general substrate transporter"/>
    <property type="match status" value="1"/>
</dbReference>
<keyword evidence="13" id="KW-1185">Reference proteome</keyword>
<feature type="transmembrane region" description="Helical" evidence="10">
    <location>
        <begin position="12"/>
        <end position="36"/>
    </location>
</feature>
<dbReference type="EMBL" id="LNXV01000006">
    <property type="protein sequence ID" value="KTC85508.1"/>
    <property type="molecule type" value="Genomic_DNA"/>
</dbReference>
<feature type="domain" description="Major facilitator superfamily (MFS) profile" evidence="11">
    <location>
        <begin position="14"/>
        <end position="430"/>
    </location>
</feature>
<dbReference type="AlphaFoldDB" id="A0A0W0SQF4"/>
<reference evidence="12 13" key="1">
    <citation type="submission" date="2015-11" db="EMBL/GenBank/DDBJ databases">
        <title>Genomic analysis of 38 Legionella species identifies large and diverse effector repertoires.</title>
        <authorList>
            <person name="Burstein D."/>
            <person name="Amaro F."/>
            <person name="Zusman T."/>
            <person name="Lifshitz Z."/>
            <person name="Cohen O."/>
            <person name="Gilbert J.A."/>
            <person name="Pupko T."/>
            <person name="Shuman H.A."/>
            <person name="Segal G."/>
        </authorList>
    </citation>
    <scope>NUCLEOTIDE SEQUENCE [LARGE SCALE GENOMIC DNA]</scope>
    <source>
        <strain evidence="12 13">ATCC 43878</strain>
    </source>
</reference>
<dbReference type="InterPro" id="IPR005829">
    <property type="entry name" value="Sugar_transporter_CS"/>
</dbReference>
<evidence type="ECO:0000256" key="1">
    <source>
        <dbReference type="ARBA" id="ARBA00004651"/>
    </source>
</evidence>
<feature type="transmembrane region" description="Helical" evidence="10">
    <location>
        <begin position="138"/>
        <end position="160"/>
    </location>
</feature>
<feature type="transmembrane region" description="Helical" evidence="10">
    <location>
        <begin position="309"/>
        <end position="327"/>
    </location>
</feature>
<feature type="transmembrane region" description="Helical" evidence="10">
    <location>
        <begin position="407"/>
        <end position="426"/>
    </location>
</feature>